<dbReference type="Gene3D" id="3.30.420.10">
    <property type="entry name" value="Ribonuclease H-like superfamily/Ribonuclease H"/>
    <property type="match status" value="1"/>
</dbReference>
<dbReference type="Proteomes" id="UP000615613">
    <property type="component" value="Chromosome"/>
</dbReference>
<dbReference type="InterPro" id="IPR036397">
    <property type="entry name" value="RNaseH_sf"/>
</dbReference>
<organism evidence="1">
    <name type="scientific">Pseudomonas tritici</name>
    <dbReference type="NCBI Taxonomy" id="2745518"/>
    <lineage>
        <taxon>Bacteria</taxon>
        <taxon>Pseudomonadati</taxon>
        <taxon>Pseudomonadota</taxon>
        <taxon>Gammaproteobacteria</taxon>
        <taxon>Pseudomonadales</taxon>
        <taxon>Pseudomonadaceae</taxon>
        <taxon>Pseudomonas</taxon>
    </lineage>
</organism>
<dbReference type="SUPFAM" id="SSF53098">
    <property type="entry name" value="Ribonuclease H-like"/>
    <property type="match status" value="1"/>
</dbReference>
<dbReference type="KEGG" id="ptrt:HU722_0004485"/>
<dbReference type="EMBL" id="JABWQF010000003">
    <property type="protein sequence ID" value="MBC3291048.1"/>
    <property type="molecule type" value="Genomic_DNA"/>
</dbReference>
<keyword evidence="3" id="KW-1185">Reference proteome</keyword>
<evidence type="ECO:0000313" key="3">
    <source>
        <dbReference type="Proteomes" id="UP000615613"/>
    </source>
</evidence>
<dbReference type="InterPro" id="IPR012337">
    <property type="entry name" value="RNaseH-like_sf"/>
</dbReference>
<reference evidence="1" key="1">
    <citation type="journal article" date="2020" name="Microorganisms">
        <title>Reliable Identification of Environmental Pseudomonas Isolates Using the rpoD Gene.</title>
        <authorList>
            <consortium name="The Broad Institute Genome Sequencing Platform"/>
            <person name="Girard L."/>
            <person name="Lood C."/>
            <person name="Rokni-Zadeh H."/>
            <person name="van Noort V."/>
            <person name="Lavigne R."/>
            <person name="De Mot R."/>
        </authorList>
    </citation>
    <scope>NUCLEOTIDE SEQUENCE [LARGE SCALE GENOMIC DNA]</scope>
    <source>
        <strain evidence="1">SWRI145</strain>
    </source>
</reference>
<dbReference type="EMBL" id="CP077084">
    <property type="protein sequence ID" value="QXH84752.1"/>
    <property type="molecule type" value="Genomic_DNA"/>
</dbReference>
<reference evidence="2" key="2">
    <citation type="submission" date="2021-06" db="EMBL/GenBank/DDBJ databases">
        <title>Updating the genus Pseudomonas: Description of 43 new species and partition of the Pseudomonas putida group.</title>
        <authorList>
            <person name="Girard L."/>
            <person name="Lood C."/>
            <person name="Vandamme P."/>
            <person name="Rokni-Zadeh H."/>
            <person name="van Noort V."/>
            <person name="Hofte M."/>
            <person name="Lavigne R."/>
            <person name="De Mot R."/>
        </authorList>
    </citation>
    <scope>NUCLEOTIDE SEQUENCE</scope>
    <source>
        <strain evidence="2">SWRI145</strain>
    </source>
</reference>
<name>A0A8I0CUU0_9PSED</name>
<evidence type="ECO:0000313" key="1">
    <source>
        <dbReference type="EMBL" id="MBC3291048.1"/>
    </source>
</evidence>
<gene>
    <name evidence="2" type="ORF">HU722_0004485</name>
    <name evidence="1" type="ORF">HU722_05905</name>
</gene>
<sequence>MERPSFFIDFEASGIAPDSYPIEVAVVSSEFAFNTLIKPARYWTHWSFDAQDMHGLTQDHLLQEGDTPHTVAERMNQLFSGQVLCSDSPQDVFWFDVLYEAADLRPTFELKPLEVLVGREAASDIYRLLPTSSHHRALNDATALMNACRAFFEAELSKGLTQ</sequence>
<evidence type="ECO:0000313" key="2">
    <source>
        <dbReference type="EMBL" id="QXH84752.1"/>
    </source>
</evidence>
<evidence type="ECO:0008006" key="4">
    <source>
        <dbReference type="Google" id="ProtNLM"/>
    </source>
</evidence>
<dbReference type="RefSeq" id="WP_186754785.1">
    <property type="nucleotide sequence ID" value="NZ_CP077084.1"/>
</dbReference>
<dbReference type="GO" id="GO:0003676">
    <property type="term" value="F:nucleic acid binding"/>
    <property type="evidence" value="ECO:0007669"/>
    <property type="project" value="InterPro"/>
</dbReference>
<dbReference type="AlphaFoldDB" id="A0A8I0CUU0"/>
<protein>
    <recommendedName>
        <fullName evidence="4">Exonuclease</fullName>
    </recommendedName>
</protein>
<proteinExistence type="predicted"/>
<accession>A0A8I0CUU0</accession>